<dbReference type="AlphaFoldDB" id="A0A1L3MCR1"/>
<reference evidence="1 3" key="1">
    <citation type="submission" date="2015-11" db="EMBL/GenBank/DDBJ databases">
        <authorList>
            <person name="Zhang Y."/>
            <person name="Guo Z."/>
        </authorList>
    </citation>
    <scope>NUCLEOTIDE SEQUENCE [LARGE SCALE GENOMIC DNA]</scope>
    <source>
        <strain evidence="1 3">YFY001</strain>
    </source>
</reference>
<dbReference type="InterPro" id="IPR006756">
    <property type="entry name" value="Phenol_hydroxylase"/>
</dbReference>
<evidence type="ECO:0000313" key="3">
    <source>
        <dbReference type="Proteomes" id="UP000182938"/>
    </source>
</evidence>
<dbReference type="EMBL" id="CP062789">
    <property type="protein sequence ID" value="QOK22898.1"/>
    <property type="molecule type" value="Genomic_DNA"/>
</dbReference>
<protein>
    <submittedName>
        <fullName evidence="1">Phenol hydroxylase</fullName>
    </submittedName>
</protein>
<evidence type="ECO:0000313" key="2">
    <source>
        <dbReference type="EMBL" id="QOK22898.1"/>
    </source>
</evidence>
<organism evidence="1 3">
    <name type="scientific">Janibacter indicus</name>
    <dbReference type="NCBI Taxonomy" id="857417"/>
    <lineage>
        <taxon>Bacteria</taxon>
        <taxon>Bacillati</taxon>
        <taxon>Actinomycetota</taxon>
        <taxon>Actinomycetes</taxon>
        <taxon>Micrococcales</taxon>
        <taxon>Intrasporangiaceae</taxon>
        <taxon>Janibacter</taxon>
    </lineage>
</organism>
<accession>A0A1L3MCR1</accession>
<name>A0A1L3MCR1_9MICO</name>
<dbReference type="Gene3D" id="3.10.20.560">
    <property type="entry name" value="Phenol hydroxylase"/>
    <property type="match status" value="1"/>
</dbReference>
<keyword evidence="3" id="KW-1185">Reference proteome</keyword>
<evidence type="ECO:0000313" key="4">
    <source>
        <dbReference type="Proteomes" id="UP000593998"/>
    </source>
</evidence>
<dbReference type="KEGG" id="jte:ASJ30_00075"/>
<dbReference type="Proteomes" id="UP000182938">
    <property type="component" value="Chromosome"/>
</dbReference>
<dbReference type="Proteomes" id="UP000593998">
    <property type="component" value="Chromosome"/>
</dbReference>
<dbReference type="Pfam" id="PF04663">
    <property type="entry name" value="Phenol_monoox"/>
    <property type="match status" value="1"/>
</dbReference>
<dbReference type="RefSeq" id="WP_072623305.1">
    <property type="nucleotide sequence ID" value="NZ_CP013290.1"/>
</dbReference>
<proteinExistence type="predicted"/>
<dbReference type="EMBL" id="CP013290">
    <property type="protein sequence ID" value="APH00125.1"/>
    <property type="molecule type" value="Genomic_DNA"/>
</dbReference>
<gene>
    <name evidence="1" type="ORF">ASJ30_00075</name>
    <name evidence="2" type="ORF">IGS73_00075</name>
</gene>
<dbReference type="InterPro" id="IPR043010">
    <property type="entry name" value="Phenol_hydroxylase_sf"/>
</dbReference>
<reference evidence="2 4" key="2">
    <citation type="submission" date="2020-10" db="EMBL/GenBank/DDBJ databases">
        <title>Janibacter indicus TT2 genome sequence.</title>
        <authorList>
            <person name="Lee K."/>
            <person name="Ganzorig M."/>
        </authorList>
    </citation>
    <scope>NUCLEOTIDE SEQUENCE [LARGE SCALE GENOMIC DNA]</scope>
    <source>
        <strain evidence="2 4">TT2</strain>
    </source>
</reference>
<dbReference type="GO" id="GO:0018662">
    <property type="term" value="F:phenol 2-monooxygenase activity"/>
    <property type="evidence" value="ECO:0007669"/>
    <property type="project" value="InterPro"/>
</dbReference>
<evidence type="ECO:0000313" key="1">
    <source>
        <dbReference type="EMBL" id="APH00125.1"/>
    </source>
</evidence>
<sequence>MAIKSLGAYDFPSRSRQELYGDDQLVSVWFQDTMWFASPAMFRAPRAMTWADFRDQMFVPFAEEDPDYDPAAPRTWMLHGAPFEPRDDQTLAELGVRHKDVIGTRVAA</sequence>